<keyword evidence="7" id="KW-0653">Protein transport</keyword>
<dbReference type="InterPro" id="IPR005628">
    <property type="entry name" value="GspK"/>
</dbReference>
<dbReference type="NCBIfam" id="NF037980">
    <property type="entry name" value="T2SS_GspK"/>
    <property type="match status" value="1"/>
</dbReference>
<dbReference type="Gene3D" id="1.10.40.60">
    <property type="entry name" value="EpsJ-like"/>
    <property type="match status" value="2"/>
</dbReference>
<comment type="similarity">
    <text evidence="2">Belongs to the GSP K family.</text>
</comment>
<dbReference type="EMBL" id="CABEEZ010000148">
    <property type="protein sequence ID" value="VTR57794.1"/>
    <property type="molecule type" value="Genomic_DNA"/>
</dbReference>
<evidence type="ECO:0000313" key="12">
    <source>
        <dbReference type="EMBL" id="VTR57794.1"/>
    </source>
</evidence>
<dbReference type="Pfam" id="PF03934">
    <property type="entry name" value="T2SSK"/>
    <property type="match status" value="1"/>
</dbReference>
<dbReference type="AlphaFoldDB" id="A0A4U9WF49"/>
<evidence type="ECO:0000256" key="1">
    <source>
        <dbReference type="ARBA" id="ARBA00004533"/>
    </source>
</evidence>
<evidence type="ECO:0000256" key="7">
    <source>
        <dbReference type="ARBA" id="ARBA00022927"/>
    </source>
</evidence>
<keyword evidence="3" id="KW-0813">Transport</keyword>
<dbReference type="PANTHER" id="PTHR38831">
    <property type="entry name" value="TYPE II SECRETION SYSTEM PROTEIN K"/>
    <property type="match status" value="1"/>
</dbReference>
<evidence type="ECO:0000259" key="10">
    <source>
        <dbReference type="Pfam" id="PF03934"/>
    </source>
</evidence>
<evidence type="ECO:0000259" key="11">
    <source>
        <dbReference type="Pfam" id="PF21687"/>
    </source>
</evidence>
<dbReference type="InterPro" id="IPR049179">
    <property type="entry name" value="T2SSK_SAM-like_2nd"/>
</dbReference>
<keyword evidence="8" id="KW-1133">Transmembrane helix</keyword>
<evidence type="ECO:0000256" key="6">
    <source>
        <dbReference type="ARBA" id="ARBA00022692"/>
    </source>
</evidence>
<feature type="domain" description="T2SS protein K second SAM-like" evidence="10">
    <location>
        <begin position="101"/>
        <end position="165"/>
    </location>
</feature>
<evidence type="ECO:0000256" key="8">
    <source>
        <dbReference type="ARBA" id="ARBA00022989"/>
    </source>
</evidence>
<sequence>MQPTLPYPPQVFRQLLINLGEDPLRATQIAAALRDWIDSDSEPGIDGAEDEVYMAQAVAYLPANQPMQDVSELRTVSGVDASLYRRLLPYVCALPTQTLLVNVNTLSESQGPLLAALFLKELDSAMATRLLQQRPREGWSSTTAFLAQVALKDIDTSMVRSLLTIKSELFLASFTVLMGETHYSQRSLLRKAGNSFQVVQRQYGLSMRVEP</sequence>
<feature type="domain" description="T2SS protein K first SAM-like" evidence="11">
    <location>
        <begin position="6"/>
        <end position="96"/>
    </location>
</feature>
<dbReference type="Pfam" id="PF21687">
    <property type="entry name" value="T2SSK_1st"/>
    <property type="match status" value="1"/>
</dbReference>
<evidence type="ECO:0000256" key="9">
    <source>
        <dbReference type="ARBA" id="ARBA00023136"/>
    </source>
</evidence>
<evidence type="ECO:0000256" key="5">
    <source>
        <dbReference type="ARBA" id="ARBA00022519"/>
    </source>
</evidence>
<name>A0A4U9WF49_SERFO</name>
<dbReference type="GO" id="GO:0005886">
    <property type="term" value="C:plasma membrane"/>
    <property type="evidence" value="ECO:0007669"/>
    <property type="project" value="UniProtKB-SubCell"/>
</dbReference>
<evidence type="ECO:0000256" key="4">
    <source>
        <dbReference type="ARBA" id="ARBA00022475"/>
    </source>
</evidence>
<keyword evidence="6" id="KW-0812">Transmembrane</keyword>
<reference evidence="12" key="1">
    <citation type="submission" date="2019-05" db="EMBL/GenBank/DDBJ databases">
        <authorList>
            <consortium name="Pathogen Informatics"/>
        </authorList>
    </citation>
    <scope>NUCLEOTIDE SEQUENCE [LARGE SCALE GENOMIC DNA]</scope>
    <source>
        <strain evidence="12">NCTC12965</strain>
    </source>
</reference>
<dbReference type="InterPro" id="IPR049031">
    <property type="entry name" value="T2SSK_SAM-like_1st"/>
</dbReference>
<organism evidence="12">
    <name type="scientific">Serratia fonticola</name>
    <dbReference type="NCBI Taxonomy" id="47917"/>
    <lineage>
        <taxon>Bacteria</taxon>
        <taxon>Pseudomonadati</taxon>
        <taxon>Pseudomonadota</taxon>
        <taxon>Gammaproteobacteria</taxon>
        <taxon>Enterobacterales</taxon>
        <taxon>Yersiniaceae</taxon>
        <taxon>Serratia</taxon>
    </lineage>
</organism>
<comment type="subcellular location">
    <subcellularLocation>
        <location evidence="1">Cell inner membrane</location>
    </subcellularLocation>
</comment>
<keyword evidence="9" id="KW-0472">Membrane</keyword>
<keyword evidence="4" id="KW-1003">Cell membrane</keyword>
<accession>A0A4U9WF49</accession>
<keyword evidence="5" id="KW-0997">Cell inner membrane</keyword>
<dbReference type="SUPFAM" id="SSF158544">
    <property type="entry name" value="GspK insert domain-like"/>
    <property type="match status" value="2"/>
</dbReference>
<gene>
    <name evidence="12" type="ORF">NCTC12965_07537</name>
</gene>
<dbReference type="GO" id="GO:0009306">
    <property type="term" value="P:protein secretion"/>
    <property type="evidence" value="ECO:0007669"/>
    <property type="project" value="InterPro"/>
</dbReference>
<dbReference type="InterPro" id="IPR038072">
    <property type="entry name" value="GspK_central_sf"/>
</dbReference>
<evidence type="ECO:0000256" key="2">
    <source>
        <dbReference type="ARBA" id="ARBA00007246"/>
    </source>
</evidence>
<dbReference type="PANTHER" id="PTHR38831:SF1">
    <property type="entry name" value="TYPE II SECRETION SYSTEM PROTEIN K-RELATED"/>
    <property type="match status" value="1"/>
</dbReference>
<evidence type="ECO:0000256" key="3">
    <source>
        <dbReference type="ARBA" id="ARBA00022448"/>
    </source>
</evidence>
<protein>
    <submittedName>
        <fullName evidence="12">Type II secretory pathway, component PulK</fullName>
    </submittedName>
</protein>
<proteinExistence type="inferred from homology"/>